<dbReference type="Proteomes" id="UP001302812">
    <property type="component" value="Unassembled WGS sequence"/>
</dbReference>
<dbReference type="InterPro" id="IPR036736">
    <property type="entry name" value="ACP-like_sf"/>
</dbReference>
<protein>
    <submittedName>
        <fullName evidence="4">Gluconate kinase</fullName>
    </submittedName>
</protein>
<organism evidence="4 5">
    <name type="scientific">Canariomyces notabilis</name>
    <dbReference type="NCBI Taxonomy" id="2074819"/>
    <lineage>
        <taxon>Eukaryota</taxon>
        <taxon>Fungi</taxon>
        <taxon>Dikarya</taxon>
        <taxon>Ascomycota</taxon>
        <taxon>Pezizomycotina</taxon>
        <taxon>Sordariomycetes</taxon>
        <taxon>Sordariomycetidae</taxon>
        <taxon>Sordariales</taxon>
        <taxon>Chaetomiaceae</taxon>
        <taxon>Canariomyces</taxon>
    </lineage>
</organism>
<dbReference type="GO" id="GO:0031177">
    <property type="term" value="F:phosphopantetheine binding"/>
    <property type="evidence" value="ECO:0007669"/>
    <property type="project" value="InterPro"/>
</dbReference>
<dbReference type="SUPFAM" id="SSF47336">
    <property type="entry name" value="ACP-like"/>
    <property type="match status" value="1"/>
</dbReference>
<dbReference type="Pfam" id="PF07993">
    <property type="entry name" value="NAD_binding_4"/>
    <property type="match status" value="1"/>
</dbReference>
<evidence type="ECO:0000259" key="3">
    <source>
        <dbReference type="PROSITE" id="PS50075"/>
    </source>
</evidence>
<dbReference type="RefSeq" id="XP_064669835.1">
    <property type="nucleotide sequence ID" value="XM_064813072.1"/>
</dbReference>
<evidence type="ECO:0000313" key="5">
    <source>
        <dbReference type="Proteomes" id="UP001302812"/>
    </source>
</evidence>
<dbReference type="GeneID" id="89937197"/>
<dbReference type="PANTHER" id="PTHR43439">
    <property type="entry name" value="PHENYLACETATE-COENZYME A LIGASE"/>
    <property type="match status" value="1"/>
</dbReference>
<dbReference type="Gene3D" id="3.40.50.12780">
    <property type="entry name" value="N-terminal domain of ligase-like"/>
    <property type="match status" value="1"/>
</dbReference>
<dbReference type="Gene3D" id="1.10.1200.10">
    <property type="entry name" value="ACP-like"/>
    <property type="match status" value="1"/>
</dbReference>
<keyword evidence="5" id="KW-1185">Reference proteome</keyword>
<evidence type="ECO:0000256" key="2">
    <source>
        <dbReference type="ARBA" id="ARBA00022553"/>
    </source>
</evidence>
<dbReference type="SUPFAM" id="SSF51735">
    <property type="entry name" value="NAD(P)-binding Rossmann-fold domains"/>
    <property type="match status" value="1"/>
</dbReference>
<proteinExistence type="predicted"/>
<gene>
    <name evidence="4" type="ORF">N656DRAFT_754151</name>
</gene>
<dbReference type="InterPro" id="IPR013120">
    <property type="entry name" value="FAR_NAD-bd"/>
</dbReference>
<dbReference type="InterPro" id="IPR042099">
    <property type="entry name" value="ANL_N_sf"/>
</dbReference>
<keyword evidence="4" id="KW-0808">Transferase</keyword>
<name>A0AAN6YRK8_9PEZI</name>
<dbReference type="EMBL" id="MU853343">
    <property type="protein sequence ID" value="KAK4112265.1"/>
    <property type="molecule type" value="Genomic_DNA"/>
</dbReference>
<dbReference type="InterPro" id="IPR051414">
    <property type="entry name" value="Adenylate-forming_Reductase"/>
</dbReference>
<dbReference type="InterPro" id="IPR036291">
    <property type="entry name" value="NAD(P)-bd_dom_sf"/>
</dbReference>
<reference evidence="4" key="1">
    <citation type="journal article" date="2023" name="Mol. Phylogenet. Evol.">
        <title>Genome-scale phylogeny and comparative genomics of the fungal order Sordariales.</title>
        <authorList>
            <person name="Hensen N."/>
            <person name="Bonometti L."/>
            <person name="Westerberg I."/>
            <person name="Brannstrom I.O."/>
            <person name="Guillou S."/>
            <person name="Cros-Aarteil S."/>
            <person name="Calhoun S."/>
            <person name="Haridas S."/>
            <person name="Kuo A."/>
            <person name="Mondo S."/>
            <person name="Pangilinan J."/>
            <person name="Riley R."/>
            <person name="LaButti K."/>
            <person name="Andreopoulos B."/>
            <person name="Lipzen A."/>
            <person name="Chen C."/>
            <person name="Yan M."/>
            <person name="Daum C."/>
            <person name="Ng V."/>
            <person name="Clum A."/>
            <person name="Steindorff A."/>
            <person name="Ohm R.A."/>
            <person name="Martin F."/>
            <person name="Silar P."/>
            <person name="Natvig D.O."/>
            <person name="Lalanne C."/>
            <person name="Gautier V."/>
            <person name="Ament-Velasquez S.L."/>
            <person name="Kruys A."/>
            <person name="Hutchinson M.I."/>
            <person name="Powell A.J."/>
            <person name="Barry K."/>
            <person name="Miller A.N."/>
            <person name="Grigoriev I.V."/>
            <person name="Debuchy R."/>
            <person name="Gladieux P."/>
            <person name="Hiltunen Thoren M."/>
            <person name="Johannesson H."/>
        </authorList>
    </citation>
    <scope>NUCLEOTIDE SEQUENCE</scope>
    <source>
        <strain evidence="4">CBS 508.74</strain>
    </source>
</reference>
<dbReference type="InterPro" id="IPR020806">
    <property type="entry name" value="PKS_PP-bd"/>
</dbReference>
<dbReference type="Pfam" id="PF23562">
    <property type="entry name" value="AMP-binding_C_3"/>
    <property type="match status" value="1"/>
</dbReference>
<dbReference type="GO" id="GO:0016301">
    <property type="term" value="F:kinase activity"/>
    <property type="evidence" value="ECO:0007669"/>
    <property type="project" value="UniProtKB-KW"/>
</dbReference>
<dbReference type="PROSITE" id="PS50075">
    <property type="entry name" value="CARRIER"/>
    <property type="match status" value="1"/>
</dbReference>
<keyword evidence="2" id="KW-0597">Phosphoprotein</keyword>
<evidence type="ECO:0000256" key="1">
    <source>
        <dbReference type="ARBA" id="ARBA00022450"/>
    </source>
</evidence>
<accession>A0AAN6YRK8</accession>
<dbReference type="Gene3D" id="3.40.50.720">
    <property type="entry name" value="NAD(P)-binding Rossmann-like Domain"/>
    <property type="match status" value="1"/>
</dbReference>
<dbReference type="SUPFAM" id="SSF56801">
    <property type="entry name" value="Acetyl-CoA synthetase-like"/>
    <property type="match status" value="1"/>
</dbReference>
<comment type="caution">
    <text evidence="4">The sequence shown here is derived from an EMBL/GenBank/DDBJ whole genome shotgun (WGS) entry which is preliminary data.</text>
</comment>
<dbReference type="InterPro" id="IPR009081">
    <property type="entry name" value="PP-bd_ACP"/>
</dbReference>
<feature type="domain" description="Carrier" evidence="3">
    <location>
        <begin position="253"/>
        <end position="340"/>
    </location>
</feature>
<dbReference type="SMART" id="SM00823">
    <property type="entry name" value="PKS_PP"/>
    <property type="match status" value="1"/>
</dbReference>
<keyword evidence="4" id="KW-0418">Kinase</keyword>
<keyword evidence="1" id="KW-0596">Phosphopantetheine</keyword>
<dbReference type="AlphaFoldDB" id="A0AAN6YRK8"/>
<reference evidence="4" key="2">
    <citation type="submission" date="2023-05" db="EMBL/GenBank/DDBJ databases">
        <authorList>
            <consortium name="Lawrence Berkeley National Laboratory"/>
            <person name="Steindorff A."/>
            <person name="Hensen N."/>
            <person name="Bonometti L."/>
            <person name="Westerberg I."/>
            <person name="Brannstrom I.O."/>
            <person name="Guillou S."/>
            <person name="Cros-Aarteil S."/>
            <person name="Calhoun S."/>
            <person name="Haridas S."/>
            <person name="Kuo A."/>
            <person name="Mondo S."/>
            <person name="Pangilinan J."/>
            <person name="Riley R."/>
            <person name="Labutti K."/>
            <person name="Andreopoulos B."/>
            <person name="Lipzen A."/>
            <person name="Chen C."/>
            <person name="Yanf M."/>
            <person name="Daum C."/>
            <person name="Ng V."/>
            <person name="Clum A."/>
            <person name="Ohm R."/>
            <person name="Martin F."/>
            <person name="Silar P."/>
            <person name="Natvig D."/>
            <person name="Lalanne C."/>
            <person name="Gautier V."/>
            <person name="Ament-Velasquez S.L."/>
            <person name="Kruys A."/>
            <person name="Hutchinson M.I."/>
            <person name="Powell A.J."/>
            <person name="Barry K."/>
            <person name="Miller A.N."/>
            <person name="Grigoriev I.V."/>
            <person name="Debuchy R."/>
            <person name="Gladieux P."/>
            <person name="Thoren M.H."/>
            <person name="Johannesson H."/>
        </authorList>
    </citation>
    <scope>NUCLEOTIDE SEQUENCE</scope>
    <source>
        <strain evidence="4">CBS 508.74</strain>
    </source>
</reference>
<sequence length="759" mass="82663">MTVPFLLDDICNLPNDEGIKALVGMNFVGTGGAALGAGVGDRLTAGGVKLLNFYGTTETGPLSLTFAPTDNYNWKYFRLRTDVKYKVDELEPKDGERRFRLTVYPFGAAEGFEIADQLIRNEQYPDTDFAAVGRDDDVIVLATGEKVSPLILETMLNDAPMIKSAVAFGENQFNLGVLVWEIVTAAGQRMDGSGRVPSPDAIIVIPQGAVVPRTDKGSIARKDTYALFDKEIKAVYEKLLQAATEATGPLNLDNLEQDLKQLVHTSLGPRAPVSQWTVEDSLFDLGVDSLQALQLRRVLIAAASKTEGLKDVDIAKLIPPEFIYLNPSVREMAAAITDRSSSGENSLENAAKEVNELVEMYSKLNATPIAPEEEQPSVFENAVVLLTGSSGSLGSHCLADLARRPEVKKVICLIRKEKGTNAPPMPGGGQFDRNILKSRGLELSEEEWAKVATLEVDPTAEKLGLIPMVYAAMQGMVTHVVHAAWPMNYLIRLRSFQYQFKFFQNLLDFAAQNSRGAKRRFIFISSIAVAARVGLSKNGCAVPETPLSPAESACGIGYADGKLVCEKILERAAEAYASQLEAVSIRCGQLTGATNTGVWNANEQIPMLVKTAKSIGSFPQLHGELSWIPVDKAASVVSEIVFSQSKLPTVLHLENPVRQPWSSVVEHFGRQLGLVKPPVSFDEWLDQVASAPSDDELYPVKKLLAFFKNGFRPVACGQVVLSTDVARTHSATLRDMGALDDGTISGYINYWKKIGYLCM</sequence>
<evidence type="ECO:0000313" key="4">
    <source>
        <dbReference type="EMBL" id="KAK4112265.1"/>
    </source>
</evidence>
<dbReference type="PANTHER" id="PTHR43439:SF2">
    <property type="entry name" value="ENZYME, PUTATIVE (JCVI)-RELATED"/>
    <property type="match status" value="1"/>
</dbReference>